<feature type="compositionally biased region" description="Polar residues" evidence="1">
    <location>
        <begin position="163"/>
        <end position="175"/>
    </location>
</feature>
<keyword evidence="2" id="KW-0812">Transmembrane</keyword>
<dbReference type="KEGG" id="cput:CONPUDRAFT_148304"/>
<dbReference type="RefSeq" id="XP_007763102.1">
    <property type="nucleotide sequence ID" value="XM_007764912.1"/>
</dbReference>
<feature type="compositionally biased region" description="Low complexity" evidence="1">
    <location>
        <begin position="200"/>
        <end position="212"/>
    </location>
</feature>
<dbReference type="GeneID" id="19202484"/>
<dbReference type="Proteomes" id="UP000053558">
    <property type="component" value="Unassembled WGS sequence"/>
</dbReference>
<organism evidence="3 4">
    <name type="scientific">Coniophora puteana (strain RWD-64-598)</name>
    <name type="common">Brown rot fungus</name>
    <dbReference type="NCBI Taxonomy" id="741705"/>
    <lineage>
        <taxon>Eukaryota</taxon>
        <taxon>Fungi</taxon>
        <taxon>Dikarya</taxon>
        <taxon>Basidiomycota</taxon>
        <taxon>Agaricomycotina</taxon>
        <taxon>Agaricomycetes</taxon>
        <taxon>Agaricomycetidae</taxon>
        <taxon>Boletales</taxon>
        <taxon>Coniophorineae</taxon>
        <taxon>Coniophoraceae</taxon>
        <taxon>Coniophora</taxon>
    </lineage>
</organism>
<evidence type="ECO:0000256" key="2">
    <source>
        <dbReference type="SAM" id="Phobius"/>
    </source>
</evidence>
<dbReference type="OrthoDB" id="3245083at2759"/>
<feature type="compositionally biased region" description="Low complexity" evidence="1">
    <location>
        <begin position="228"/>
        <end position="242"/>
    </location>
</feature>
<feature type="compositionally biased region" description="Low complexity" evidence="1">
    <location>
        <begin position="124"/>
        <end position="162"/>
    </location>
</feature>
<proteinExistence type="predicted"/>
<keyword evidence="4" id="KW-1185">Reference proteome</keyword>
<evidence type="ECO:0000313" key="3">
    <source>
        <dbReference type="EMBL" id="EIW86208.1"/>
    </source>
</evidence>
<keyword evidence="2" id="KW-1133">Transmembrane helix</keyword>
<reference evidence="4" key="1">
    <citation type="journal article" date="2012" name="Science">
        <title>The Paleozoic origin of enzymatic lignin decomposition reconstructed from 31 fungal genomes.</title>
        <authorList>
            <person name="Floudas D."/>
            <person name="Binder M."/>
            <person name="Riley R."/>
            <person name="Barry K."/>
            <person name="Blanchette R.A."/>
            <person name="Henrissat B."/>
            <person name="Martinez A.T."/>
            <person name="Otillar R."/>
            <person name="Spatafora J.W."/>
            <person name="Yadav J.S."/>
            <person name="Aerts A."/>
            <person name="Benoit I."/>
            <person name="Boyd A."/>
            <person name="Carlson A."/>
            <person name="Copeland A."/>
            <person name="Coutinho P.M."/>
            <person name="de Vries R.P."/>
            <person name="Ferreira P."/>
            <person name="Findley K."/>
            <person name="Foster B."/>
            <person name="Gaskell J."/>
            <person name="Glotzer D."/>
            <person name="Gorecki P."/>
            <person name="Heitman J."/>
            <person name="Hesse C."/>
            <person name="Hori C."/>
            <person name="Igarashi K."/>
            <person name="Jurgens J.A."/>
            <person name="Kallen N."/>
            <person name="Kersten P."/>
            <person name="Kohler A."/>
            <person name="Kuees U."/>
            <person name="Kumar T.K.A."/>
            <person name="Kuo A."/>
            <person name="LaButti K."/>
            <person name="Larrondo L.F."/>
            <person name="Lindquist E."/>
            <person name="Ling A."/>
            <person name="Lombard V."/>
            <person name="Lucas S."/>
            <person name="Lundell T."/>
            <person name="Martin R."/>
            <person name="McLaughlin D.J."/>
            <person name="Morgenstern I."/>
            <person name="Morin E."/>
            <person name="Murat C."/>
            <person name="Nagy L.G."/>
            <person name="Nolan M."/>
            <person name="Ohm R.A."/>
            <person name="Patyshakuliyeva A."/>
            <person name="Rokas A."/>
            <person name="Ruiz-Duenas F.J."/>
            <person name="Sabat G."/>
            <person name="Salamov A."/>
            <person name="Samejima M."/>
            <person name="Schmutz J."/>
            <person name="Slot J.C."/>
            <person name="St John F."/>
            <person name="Stenlid J."/>
            <person name="Sun H."/>
            <person name="Sun S."/>
            <person name="Syed K."/>
            <person name="Tsang A."/>
            <person name="Wiebenga A."/>
            <person name="Young D."/>
            <person name="Pisabarro A."/>
            <person name="Eastwood D.C."/>
            <person name="Martin F."/>
            <person name="Cullen D."/>
            <person name="Grigoriev I.V."/>
            <person name="Hibbett D.S."/>
        </authorList>
    </citation>
    <scope>NUCLEOTIDE SEQUENCE [LARGE SCALE GENOMIC DNA]</scope>
    <source>
        <strain evidence="4">RWD-64-598 SS2</strain>
    </source>
</reference>
<feature type="region of interest" description="Disordered" evidence="1">
    <location>
        <begin position="124"/>
        <end position="242"/>
    </location>
</feature>
<sequence>MAGFLHDTRSTSLDLTWKSPKHNHSYLAGHVFQAEWTAKKSLVSPSFRLCVQSDNDSDDSNSRRSQGDDDDCGDSVWPSVEHDGDSYTASLMAPNITEDQLEMYLQLRDDFGKEATSPLFTLSSAAPASSDASTDSGSNSTSLENPSSNSPTSKPSSSAKKTGQPSPKHSATNSEVSDDKADPSSSSPTVASDNETADLPVSSPTSPASDSSGQPDSDALSPALAPTSSPDSSIPLDDSPQSILTKPSASSVAILAVPLSLLGLILVASSILACHHHRSMVRARNADRDRLERSASFVAATAALKTHESLRAARIEVPRRVEKRMELDDIVSLYEYEHDEPPARWVHPDALGIYHPTWGAPGVKEGRVEKEREVFDDVPLTPRLPRSNGFAAGLAELARHDSPLPPPPALIPGVLVRPRPR</sequence>
<feature type="region of interest" description="Disordered" evidence="1">
    <location>
        <begin position="53"/>
        <end position="86"/>
    </location>
</feature>
<comment type="caution">
    <text evidence="3">The sequence shown here is derived from an EMBL/GenBank/DDBJ whole genome shotgun (WGS) entry which is preliminary data.</text>
</comment>
<name>A0A5M3N4H4_CONPW</name>
<evidence type="ECO:0000256" key="1">
    <source>
        <dbReference type="SAM" id="MobiDB-lite"/>
    </source>
</evidence>
<evidence type="ECO:0000313" key="4">
    <source>
        <dbReference type="Proteomes" id="UP000053558"/>
    </source>
</evidence>
<dbReference type="AlphaFoldDB" id="A0A5M3N4H4"/>
<accession>A0A5M3N4H4</accession>
<gene>
    <name evidence="3" type="ORF">CONPUDRAFT_148304</name>
</gene>
<feature type="transmembrane region" description="Helical" evidence="2">
    <location>
        <begin position="252"/>
        <end position="274"/>
    </location>
</feature>
<protein>
    <submittedName>
        <fullName evidence="3">Uncharacterized protein</fullName>
    </submittedName>
</protein>
<dbReference type="EMBL" id="JH711573">
    <property type="protein sequence ID" value="EIW86208.1"/>
    <property type="molecule type" value="Genomic_DNA"/>
</dbReference>
<keyword evidence="2" id="KW-0472">Membrane</keyword>